<dbReference type="OrthoDB" id="5405791at2759"/>
<feature type="compositionally biased region" description="Pro residues" evidence="1">
    <location>
        <begin position="77"/>
        <end position="86"/>
    </location>
</feature>
<feature type="region of interest" description="Disordered" evidence="1">
    <location>
        <begin position="72"/>
        <end position="102"/>
    </location>
</feature>
<evidence type="ECO:0000259" key="2">
    <source>
        <dbReference type="Pfam" id="PF25080"/>
    </source>
</evidence>
<sequence length="449" mass="49517">MPPRASLTSSFSVSDENNVVVCPLKNHDGSGCRKRCTGEKRYRSMQEHIRRAHPEHYISKLPATEESFTLMVNTPPSERPPPPPPNASSGGPLGPYMASSQHCQTQGYANDINAFYNDGYSSTTPRTSDEMRRGSLLPAASAAAALAALHTHRPDFDWDSEPDAYSEPESKVYKPRARFAPTTQEQHFNADEPYYTSAALQRELLPSSLARSPPGRSSTLPPIPRSIKPNRPRKNSVGQNARKPKHERTKSKEHARRMSHDRKAFSAEPQTAAAIYGKRWEDLIDAAASATEEDSRDLTPIPGSPHHSPHLLNRASLPPYIASQFQSYTASPLQNTLTPPPLPEHNDLQPFPSVESSIESIQSGQNFHMTAQGLSDSSPMFLQPVQIYCAACRRLSILKESYACTECICGLCQDCVDVLVSAQSRGRISRCPQCGAIGGKFKPFQLDIR</sequence>
<feature type="compositionally biased region" description="Basic and acidic residues" evidence="1">
    <location>
        <begin position="250"/>
        <end position="265"/>
    </location>
</feature>
<accession>A0A6A6R997</accession>
<keyword evidence="4" id="KW-1185">Reference proteome</keyword>
<evidence type="ECO:0000313" key="3">
    <source>
        <dbReference type="EMBL" id="KAF2500303.1"/>
    </source>
</evidence>
<name>A0A6A6R997_9PEZI</name>
<feature type="region of interest" description="Disordered" evidence="1">
    <location>
        <begin position="156"/>
        <end position="177"/>
    </location>
</feature>
<feature type="region of interest" description="Disordered" evidence="1">
    <location>
        <begin position="207"/>
        <end position="269"/>
    </location>
</feature>
<evidence type="ECO:0000256" key="1">
    <source>
        <dbReference type="SAM" id="MobiDB-lite"/>
    </source>
</evidence>
<organism evidence="3 4">
    <name type="scientific">Lophium mytilinum</name>
    <dbReference type="NCBI Taxonomy" id="390894"/>
    <lineage>
        <taxon>Eukaryota</taxon>
        <taxon>Fungi</taxon>
        <taxon>Dikarya</taxon>
        <taxon>Ascomycota</taxon>
        <taxon>Pezizomycotina</taxon>
        <taxon>Dothideomycetes</taxon>
        <taxon>Pleosporomycetidae</taxon>
        <taxon>Mytilinidiales</taxon>
        <taxon>Mytilinidiaceae</taxon>
        <taxon>Lophium</taxon>
    </lineage>
</organism>
<dbReference type="EMBL" id="MU004183">
    <property type="protein sequence ID" value="KAF2500303.1"/>
    <property type="molecule type" value="Genomic_DNA"/>
</dbReference>
<evidence type="ECO:0000313" key="4">
    <source>
        <dbReference type="Proteomes" id="UP000799750"/>
    </source>
</evidence>
<proteinExistence type="predicted"/>
<feature type="region of interest" description="Disordered" evidence="1">
    <location>
        <begin position="291"/>
        <end position="313"/>
    </location>
</feature>
<dbReference type="InterPro" id="IPR056929">
    <property type="entry name" value="Znf_RING-like"/>
</dbReference>
<protein>
    <recommendedName>
        <fullName evidence="2">RING zinc finger-like domain-containing protein</fullName>
    </recommendedName>
</protein>
<dbReference type="AlphaFoldDB" id="A0A6A6R997"/>
<feature type="compositionally biased region" description="Acidic residues" evidence="1">
    <location>
        <begin position="157"/>
        <end position="166"/>
    </location>
</feature>
<feature type="domain" description="RING zinc finger-like" evidence="2">
    <location>
        <begin position="387"/>
        <end position="434"/>
    </location>
</feature>
<dbReference type="Proteomes" id="UP000799750">
    <property type="component" value="Unassembled WGS sequence"/>
</dbReference>
<dbReference type="Pfam" id="PF25080">
    <property type="entry name" value="zf_RING-like"/>
    <property type="match status" value="1"/>
</dbReference>
<gene>
    <name evidence="3" type="ORF">BU16DRAFT_453225</name>
</gene>
<reference evidence="3" key="1">
    <citation type="journal article" date="2020" name="Stud. Mycol.">
        <title>101 Dothideomycetes genomes: a test case for predicting lifestyles and emergence of pathogens.</title>
        <authorList>
            <person name="Haridas S."/>
            <person name="Albert R."/>
            <person name="Binder M."/>
            <person name="Bloem J."/>
            <person name="Labutti K."/>
            <person name="Salamov A."/>
            <person name="Andreopoulos B."/>
            <person name="Baker S."/>
            <person name="Barry K."/>
            <person name="Bills G."/>
            <person name="Bluhm B."/>
            <person name="Cannon C."/>
            <person name="Castanera R."/>
            <person name="Culley D."/>
            <person name="Daum C."/>
            <person name="Ezra D."/>
            <person name="Gonzalez J."/>
            <person name="Henrissat B."/>
            <person name="Kuo A."/>
            <person name="Liang C."/>
            <person name="Lipzen A."/>
            <person name="Lutzoni F."/>
            <person name="Magnuson J."/>
            <person name="Mondo S."/>
            <person name="Nolan M."/>
            <person name="Ohm R."/>
            <person name="Pangilinan J."/>
            <person name="Park H.-J."/>
            <person name="Ramirez L."/>
            <person name="Alfaro M."/>
            <person name="Sun H."/>
            <person name="Tritt A."/>
            <person name="Yoshinaga Y."/>
            <person name="Zwiers L.-H."/>
            <person name="Turgeon B."/>
            <person name="Goodwin S."/>
            <person name="Spatafora J."/>
            <person name="Crous P."/>
            <person name="Grigoriev I."/>
        </authorList>
    </citation>
    <scope>NUCLEOTIDE SEQUENCE</scope>
    <source>
        <strain evidence="3">CBS 269.34</strain>
    </source>
</reference>